<reference evidence="18" key="2">
    <citation type="submission" date="2025-08" db="UniProtKB">
        <authorList>
            <consortium name="Ensembl"/>
        </authorList>
    </citation>
    <scope>IDENTIFICATION</scope>
</reference>
<feature type="domain" description="TIR" evidence="16">
    <location>
        <begin position="422"/>
        <end position="565"/>
    </location>
</feature>
<dbReference type="Ensembl" id="ENSCSET00000025759.1">
    <property type="protein sequence ID" value="ENSCSEP00000025422.1"/>
    <property type="gene ID" value="ENSCSEG00000016229.1"/>
</dbReference>
<keyword evidence="7" id="KW-0520">NAD</keyword>
<evidence type="ECO:0000256" key="14">
    <source>
        <dbReference type="SAM" id="Phobius"/>
    </source>
</evidence>
<feature type="domain" description="Ig-like" evidence="17">
    <location>
        <begin position="264"/>
        <end position="373"/>
    </location>
</feature>
<keyword evidence="6 14" id="KW-1133">Transmembrane helix</keyword>
<feature type="domain" description="Ig-like" evidence="17">
    <location>
        <begin position="22"/>
        <end position="138"/>
    </location>
</feature>
<dbReference type="InterPro" id="IPR035897">
    <property type="entry name" value="Toll_tir_struct_dom_sf"/>
</dbReference>
<evidence type="ECO:0000256" key="10">
    <source>
        <dbReference type="ARBA" id="ARBA00023170"/>
    </source>
</evidence>
<evidence type="ECO:0000256" key="8">
    <source>
        <dbReference type="ARBA" id="ARBA00023136"/>
    </source>
</evidence>
<keyword evidence="11" id="KW-0325">Glycoprotein</keyword>
<feature type="compositionally biased region" description="Polar residues" evidence="13">
    <location>
        <begin position="683"/>
        <end position="697"/>
    </location>
</feature>
<dbReference type="KEGG" id="csem:103378400"/>
<feature type="signal peptide" evidence="15">
    <location>
        <begin position="1"/>
        <end position="25"/>
    </location>
</feature>
<evidence type="ECO:0000313" key="19">
    <source>
        <dbReference type="Proteomes" id="UP000265120"/>
    </source>
</evidence>
<dbReference type="InterPro" id="IPR036179">
    <property type="entry name" value="Ig-like_dom_sf"/>
</dbReference>
<comment type="similarity">
    <text evidence="2">Belongs to the interleukin-1 receptor family.</text>
</comment>
<evidence type="ECO:0000256" key="5">
    <source>
        <dbReference type="ARBA" id="ARBA00022801"/>
    </source>
</evidence>
<name>A0A3P8WG60_CYNSE</name>
<comment type="subcellular location">
    <subcellularLocation>
        <location evidence="1">Membrane</location>
        <topology evidence="1">Single-pass type I membrane protein</topology>
    </subcellularLocation>
</comment>
<evidence type="ECO:0000256" key="11">
    <source>
        <dbReference type="ARBA" id="ARBA00023180"/>
    </source>
</evidence>
<dbReference type="InterPro" id="IPR007110">
    <property type="entry name" value="Ig-like_dom"/>
</dbReference>
<dbReference type="Gene3D" id="3.40.50.10140">
    <property type="entry name" value="Toll/interleukin-1 receptor homology (TIR) domain"/>
    <property type="match status" value="1"/>
</dbReference>
<dbReference type="GeneTree" id="ENSGT01150000286976"/>
<dbReference type="PANTHER" id="PTHR11890">
    <property type="entry name" value="INTERLEUKIN-1 RECEPTOR FAMILY MEMBER"/>
    <property type="match status" value="1"/>
</dbReference>
<proteinExistence type="inferred from homology"/>
<dbReference type="GO" id="GO:0016020">
    <property type="term" value="C:membrane"/>
    <property type="evidence" value="ECO:0007669"/>
    <property type="project" value="UniProtKB-SubCell"/>
</dbReference>
<dbReference type="InterPro" id="IPR013783">
    <property type="entry name" value="Ig-like_fold"/>
</dbReference>
<dbReference type="PANTHER" id="PTHR11890:SF20">
    <property type="entry name" value="INTERLEUKIN-1 RECEPTOR ACCESSORY PROTEIN"/>
    <property type="match status" value="1"/>
</dbReference>
<evidence type="ECO:0000256" key="13">
    <source>
        <dbReference type="SAM" id="MobiDB-lite"/>
    </source>
</evidence>
<reference evidence="18" key="3">
    <citation type="submission" date="2025-09" db="UniProtKB">
        <authorList>
            <consortium name="Ensembl"/>
        </authorList>
    </citation>
    <scope>IDENTIFICATION</scope>
</reference>
<keyword evidence="14" id="KW-0812">Transmembrane</keyword>
<dbReference type="PRINTS" id="PR01537">
    <property type="entry name" value="INTRLKN1R1F"/>
</dbReference>
<evidence type="ECO:0000256" key="6">
    <source>
        <dbReference type="ARBA" id="ARBA00022989"/>
    </source>
</evidence>
<feature type="region of interest" description="Disordered" evidence="13">
    <location>
        <begin position="683"/>
        <end position="710"/>
    </location>
</feature>
<evidence type="ECO:0000259" key="16">
    <source>
        <dbReference type="PROSITE" id="PS50104"/>
    </source>
</evidence>
<reference evidence="18 19" key="1">
    <citation type="journal article" date="2014" name="Nat. Genet.">
        <title>Whole-genome sequence of a flatfish provides insights into ZW sex chromosome evolution and adaptation to a benthic lifestyle.</title>
        <authorList>
            <person name="Chen S."/>
            <person name="Zhang G."/>
            <person name="Shao C."/>
            <person name="Huang Q."/>
            <person name="Liu G."/>
            <person name="Zhang P."/>
            <person name="Song W."/>
            <person name="An N."/>
            <person name="Chalopin D."/>
            <person name="Volff J.N."/>
            <person name="Hong Y."/>
            <person name="Li Q."/>
            <person name="Sha Z."/>
            <person name="Zhou H."/>
            <person name="Xie M."/>
            <person name="Yu Q."/>
            <person name="Liu Y."/>
            <person name="Xiang H."/>
            <person name="Wang N."/>
            <person name="Wu K."/>
            <person name="Yang C."/>
            <person name="Zhou Q."/>
            <person name="Liao X."/>
            <person name="Yang L."/>
            <person name="Hu Q."/>
            <person name="Zhang J."/>
            <person name="Meng L."/>
            <person name="Jin L."/>
            <person name="Tian Y."/>
            <person name="Lian J."/>
            <person name="Yang J."/>
            <person name="Miao G."/>
            <person name="Liu S."/>
            <person name="Liang Z."/>
            <person name="Yan F."/>
            <person name="Li Y."/>
            <person name="Sun B."/>
            <person name="Zhang H."/>
            <person name="Zhang J."/>
            <person name="Zhu Y."/>
            <person name="Du M."/>
            <person name="Zhao Y."/>
            <person name="Schartl M."/>
            <person name="Tang Q."/>
            <person name="Wang J."/>
        </authorList>
    </citation>
    <scope>NUCLEOTIDE SEQUENCE</scope>
</reference>
<dbReference type="GO" id="GO:0007165">
    <property type="term" value="P:signal transduction"/>
    <property type="evidence" value="ECO:0007669"/>
    <property type="project" value="InterPro"/>
</dbReference>
<dbReference type="Pfam" id="PF18452">
    <property type="entry name" value="Ig_6"/>
    <property type="match status" value="1"/>
</dbReference>
<protein>
    <submittedName>
        <fullName evidence="18">Interleukin 1 receptor accessory protein</fullName>
    </submittedName>
</protein>
<evidence type="ECO:0000313" key="18">
    <source>
        <dbReference type="Ensembl" id="ENSCSEP00000025422.1"/>
    </source>
</evidence>
<keyword evidence="9" id="KW-1015">Disulfide bond</keyword>
<dbReference type="SMART" id="SM00255">
    <property type="entry name" value="TIR"/>
    <property type="match status" value="1"/>
</dbReference>
<keyword evidence="3 15" id="KW-0732">Signal</keyword>
<dbReference type="STRING" id="244447.ENSCSEP00000025422"/>
<dbReference type="PROSITE" id="PS50104">
    <property type="entry name" value="TIR"/>
    <property type="match status" value="1"/>
</dbReference>
<keyword evidence="12" id="KW-0393">Immunoglobulin domain</keyword>
<feature type="chain" id="PRO_5017972656" evidence="15">
    <location>
        <begin position="26"/>
        <end position="710"/>
    </location>
</feature>
<evidence type="ECO:0000256" key="4">
    <source>
        <dbReference type="ARBA" id="ARBA00022737"/>
    </source>
</evidence>
<dbReference type="InterPro" id="IPR000157">
    <property type="entry name" value="TIR_dom"/>
</dbReference>
<organism evidence="18 19">
    <name type="scientific">Cynoglossus semilaevis</name>
    <name type="common">Tongue sole</name>
    <dbReference type="NCBI Taxonomy" id="244447"/>
    <lineage>
        <taxon>Eukaryota</taxon>
        <taxon>Metazoa</taxon>
        <taxon>Chordata</taxon>
        <taxon>Craniata</taxon>
        <taxon>Vertebrata</taxon>
        <taxon>Euteleostomi</taxon>
        <taxon>Actinopterygii</taxon>
        <taxon>Neopterygii</taxon>
        <taxon>Teleostei</taxon>
        <taxon>Neoteleostei</taxon>
        <taxon>Acanthomorphata</taxon>
        <taxon>Carangaria</taxon>
        <taxon>Pleuronectiformes</taxon>
        <taxon>Pleuronectoidei</taxon>
        <taxon>Cynoglossidae</taxon>
        <taxon>Cynoglossinae</taxon>
        <taxon>Cynoglossus</taxon>
    </lineage>
</organism>
<dbReference type="InterPro" id="IPR003599">
    <property type="entry name" value="Ig_sub"/>
</dbReference>
<dbReference type="PROSITE" id="PS50835">
    <property type="entry name" value="IG_LIKE"/>
    <property type="match status" value="2"/>
</dbReference>
<dbReference type="InterPro" id="IPR041416">
    <property type="entry name" value="IL-1RAcP-like_ig"/>
</dbReference>
<feature type="compositionally biased region" description="Basic residues" evidence="13">
    <location>
        <begin position="607"/>
        <end position="620"/>
    </location>
</feature>
<keyword evidence="8 14" id="KW-0472">Membrane</keyword>
<evidence type="ECO:0000259" key="17">
    <source>
        <dbReference type="PROSITE" id="PS50835"/>
    </source>
</evidence>
<feature type="region of interest" description="Disordered" evidence="13">
    <location>
        <begin position="602"/>
        <end position="638"/>
    </location>
</feature>
<evidence type="ECO:0000256" key="7">
    <source>
        <dbReference type="ARBA" id="ARBA00023027"/>
    </source>
</evidence>
<dbReference type="InterPro" id="IPR015621">
    <property type="entry name" value="IL-1_rcpt_fam"/>
</dbReference>
<dbReference type="Pfam" id="PF01582">
    <property type="entry name" value="TIR"/>
    <property type="match status" value="1"/>
</dbReference>
<dbReference type="SMART" id="SM00409">
    <property type="entry name" value="IG"/>
    <property type="match status" value="3"/>
</dbReference>
<keyword evidence="10" id="KW-0675">Receptor</keyword>
<dbReference type="InParanoid" id="A0A3P8WG60"/>
<dbReference type="AlphaFoldDB" id="A0A3P8WG60"/>
<dbReference type="SUPFAM" id="SSF52200">
    <property type="entry name" value="Toll/Interleukin receptor TIR domain"/>
    <property type="match status" value="1"/>
</dbReference>
<keyword evidence="19" id="KW-1185">Reference proteome</keyword>
<dbReference type="Gene3D" id="2.60.40.10">
    <property type="entry name" value="Immunoglobulins"/>
    <property type="match status" value="3"/>
</dbReference>
<evidence type="ECO:0000256" key="2">
    <source>
        <dbReference type="ARBA" id="ARBA00009752"/>
    </source>
</evidence>
<accession>A0A3P8WG60</accession>
<evidence type="ECO:0000256" key="9">
    <source>
        <dbReference type="ARBA" id="ARBA00023157"/>
    </source>
</evidence>
<dbReference type="SUPFAM" id="SSF48726">
    <property type="entry name" value="Immunoglobulin"/>
    <property type="match status" value="2"/>
</dbReference>
<evidence type="ECO:0000256" key="12">
    <source>
        <dbReference type="ARBA" id="ARBA00023319"/>
    </source>
</evidence>
<keyword evidence="5" id="KW-0378">Hydrolase</keyword>
<feature type="transmembrane region" description="Helical" evidence="14">
    <location>
        <begin position="383"/>
        <end position="408"/>
    </location>
</feature>
<keyword evidence="4" id="KW-0677">Repeat</keyword>
<dbReference type="Proteomes" id="UP000265120">
    <property type="component" value="Chromosome 4"/>
</dbReference>
<evidence type="ECO:0000256" key="15">
    <source>
        <dbReference type="SAM" id="SignalP"/>
    </source>
</evidence>
<sequence>MASSSSVFILLFIFTLAVRTTPVVSQFSDLTEPMCYDWGESSEGRVSVLEGEACWLSCPLFSHPAVYNFTSTQSAGHNLFWYRLPEGQDLEQPIKYSPRLSKDRERLWLQPASAQDSGLYICMLQNKSSCSKIGMRLKVLPRENVVTGCHHPVSTPITQAVIPLQSSQVIHCPDLQDVTKMADTEPTVHWYHLTVHGMCDKHFSWNTDREVMRKDSSLNFHIMYDNFRGLYFCTVTYMRKGQTLNFTRSINVTAVSPTVVSKLPSILQPPADNVLTVKLGTEVRLVCVGLFPFLESRWDFWWTVDGRRLDKLSDQRFSNKNRQIKYYFGDRTEESILLIQNFGSEDLNREYNCSVRNECGSETRRVHLEEEVSVPSVELGCGLGVTLVLMLLLFVVYHVFWLELLLLYRSWFGTDERHTDDKEYDVYISYARNSEEEQFVLTTLHTVLENELGYSVCIFDKDSLPGGNLSEAVLQAMQRSRRILFVLSPAFLTEKSFSLLECRLGLFLQHGHRTSIVAVVYRSVTKLPYVEVAQLRQAAVTTVKWRESRSEPRSSRFWLRLRLALPLRPLALGRRLIDSTSSHSDLAALALQRALLIQNQKDETNQRHRGPSANHSHRRTQAPPTGRRSVRTGGVCGDEGSQHCRGCPACVGSAHQRDNKGAELAAKLNTMHDGTDVQLGTVPQTDPAPSSFFSTCEKNNDVPRGALEDT</sequence>
<dbReference type="GO" id="GO:0016787">
    <property type="term" value="F:hydrolase activity"/>
    <property type="evidence" value="ECO:0007669"/>
    <property type="project" value="UniProtKB-KW"/>
</dbReference>
<evidence type="ECO:0000256" key="3">
    <source>
        <dbReference type="ARBA" id="ARBA00022729"/>
    </source>
</evidence>
<evidence type="ECO:0000256" key="1">
    <source>
        <dbReference type="ARBA" id="ARBA00004479"/>
    </source>
</evidence>